<feature type="compositionally biased region" description="Acidic residues" evidence="1">
    <location>
        <begin position="27"/>
        <end position="38"/>
    </location>
</feature>
<comment type="caution">
    <text evidence="2">The sequence shown here is derived from an EMBL/GenBank/DDBJ whole genome shotgun (WGS) entry which is preliminary data.</text>
</comment>
<protein>
    <submittedName>
        <fullName evidence="2">Uncharacterized protein</fullName>
    </submittedName>
</protein>
<reference evidence="2" key="2">
    <citation type="submission" date="2022-01" db="EMBL/GenBank/DDBJ databases">
        <authorList>
            <person name="Yamashiro T."/>
            <person name="Shiraishi A."/>
            <person name="Satake H."/>
            <person name="Nakayama K."/>
        </authorList>
    </citation>
    <scope>NUCLEOTIDE SEQUENCE</scope>
</reference>
<evidence type="ECO:0000256" key="1">
    <source>
        <dbReference type="SAM" id="MobiDB-lite"/>
    </source>
</evidence>
<accession>A0ABQ5A9R6</accession>
<dbReference type="Proteomes" id="UP001151760">
    <property type="component" value="Unassembled WGS sequence"/>
</dbReference>
<feature type="region of interest" description="Disordered" evidence="1">
    <location>
        <begin position="1"/>
        <end position="38"/>
    </location>
</feature>
<sequence length="70" mass="7283">MSDPIGGLEFLGSSGTGSLPSGRVDLTGDEDPTDEDRDIEIGDSTEVSVSFGDEIFSKGLGKMFPGEAEK</sequence>
<gene>
    <name evidence="2" type="ORF">Tco_0820202</name>
</gene>
<proteinExistence type="predicted"/>
<dbReference type="EMBL" id="BQNB010012088">
    <property type="protein sequence ID" value="GJS99032.1"/>
    <property type="molecule type" value="Genomic_DNA"/>
</dbReference>
<name>A0ABQ5A9R6_9ASTR</name>
<reference evidence="2" key="1">
    <citation type="journal article" date="2022" name="Int. J. Mol. Sci.">
        <title>Draft Genome of Tanacetum Coccineum: Genomic Comparison of Closely Related Tanacetum-Family Plants.</title>
        <authorList>
            <person name="Yamashiro T."/>
            <person name="Shiraishi A."/>
            <person name="Nakayama K."/>
            <person name="Satake H."/>
        </authorList>
    </citation>
    <scope>NUCLEOTIDE SEQUENCE</scope>
</reference>
<organism evidence="2 3">
    <name type="scientific">Tanacetum coccineum</name>
    <dbReference type="NCBI Taxonomy" id="301880"/>
    <lineage>
        <taxon>Eukaryota</taxon>
        <taxon>Viridiplantae</taxon>
        <taxon>Streptophyta</taxon>
        <taxon>Embryophyta</taxon>
        <taxon>Tracheophyta</taxon>
        <taxon>Spermatophyta</taxon>
        <taxon>Magnoliopsida</taxon>
        <taxon>eudicotyledons</taxon>
        <taxon>Gunneridae</taxon>
        <taxon>Pentapetalae</taxon>
        <taxon>asterids</taxon>
        <taxon>campanulids</taxon>
        <taxon>Asterales</taxon>
        <taxon>Asteraceae</taxon>
        <taxon>Asteroideae</taxon>
        <taxon>Anthemideae</taxon>
        <taxon>Anthemidinae</taxon>
        <taxon>Tanacetum</taxon>
    </lineage>
</organism>
<evidence type="ECO:0000313" key="2">
    <source>
        <dbReference type="EMBL" id="GJS99032.1"/>
    </source>
</evidence>
<feature type="compositionally biased region" description="Low complexity" evidence="1">
    <location>
        <begin position="11"/>
        <end position="22"/>
    </location>
</feature>
<evidence type="ECO:0000313" key="3">
    <source>
        <dbReference type="Proteomes" id="UP001151760"/>
    </source>
</evidence>
<keyword evidence="3" id="KW-1185">Reference proteome</keyword>